<evidence type="ECO:0000313" key="4">
    <source>
        <dbReference type="Proteomes" id="UP000215633"/>
    </source>
</evidence>
<dbReference type="GO" id="GO:0016989">
    <property type="term" value="F:sigma factor antagonist activity"/>
    <property type="evidence" value="ECO:0007669"/>
    <property type="project" value="TreeGrafter"/>
</dbReference>
<evidence type="ECO:0008006" key="5">
    <source>
        <dbReference type="Google" id="ProtNLM"/>
    </source>
</evidence>
<reference evidence="4" key="1">
    <citation type="submission" date="2017-05" db="EMBL/GenBank/DDBJ databases">
        <title>Complete and WGS of Bordetella genogroups.</title>
        <authorList>
            <person name="Spilker T."/>
            <person name="Lipuma J."/>
        </authorList>
    </citation>
    <scope>NUCLEOTIDE SEQUENCE [LARGE SCALE GENOMIC DNA]</scope>
    <source>
        <strain evidence="4">AU8256</strain>
    </source>
</reference>
<dbReference type="AlphaFoldDB" id="A0A261VR98"/>
<dbReference type="Proteomes" id="UP000215633">
    <property type="component" value="Unassembled WGS sequence"/>
</dbReference>
<accession>A0A261VR98</accession>
<gene>
    <name evidence="3" type="ORF">CAL24_16085</name>
</gene>
<keyword evidence="4" id="KW-1185">Reference proteome</keyword>
<evidence type="ECO:0000259" key="1">
    <source>
        <dbReference type="Pfam" id="PF04773"/>
    </source>
</evidence>
<feature type="domain" description="FecR protein" evidence="1">
    <location>
        <begin position="129"/>
        <end position="223"/>
    </location>
</feature>
<dbReference type="PANTHER" id="PTHR30273:SF2">
    <property type="entry name" value="PROTEIN FECR"/>
    <property type="match status" value="1"/>
</dbReference>
<dbReference type="InterPro" id="IPR006860">
    <property type="entry name" value="FecR"/>
</dbReference>
<protein>
    <recommendedName>
        <fullName evidence="5">Iron dicitrate transport regulator FecR</fullName>
    </recommendedName>
</protein>
<proteinExistence type="predicted"/>
<dbReference type="EMBL" id="NEVT01000006">
    <property type="protein sequence ID" value="OZI76626.1"/>
    <property type="molecule type" value="Genomic_DNA"/>
</dbReference>
<name>A0A261VR98_9BORD</name>
<evidence type="ECO:0000313" key="3">
    <source>
        <dbReference type="EMBL" id="OZI76626.1"/>
    </source>
</evidence>
<feature type="domain" description="FecR N-terminal" evidence="2">
    <location>
        <begin position="28"/>
        <end position="68"/>
    </location>
</feature>
<comment type="caution">
    <text evidence="3">The sequence shown here is derived from an EMBL/GenBank/DDBJ whole genome shotgun (WGS) entry which is preliminary data.</text>
</comment>
<organism evidence="3 4">
    <name type="scientific">Bordetella genomosp. 2</name>
    <dbReference type="NCBI Taxonomy" id="1983456"/>
    <lineage>
        <taxon>Bacteria</taxon>
        <taxon>Pseudomonadati</taxon>
        <taxon>Pseudomonadota</taxon>
        <taxon>Betaproteobacteria</taxon>
        <taxon>Burkholderiales</taxon>
        <taxon>Alcaligenaceae</taxon>
        <taxon>Bordetella</taxon>
    </lineage>
</organism>
<dbReference type="RefSeq" id="WP_094807187.1">
    <property type="nucleotide sequence ID" value="NZ_NEVT01000006.1"/>
</dbReference>
<dbReference type="PANTHER" id="PTHR30273">
    <property type="entry name" value="PERIPLASMIC SIGNAL SENSOR AND SIGMA FACTOR ACTIVATOR FECR-RELATED"/>
    <property type="match status" value="1"/>
</dbReference>
<evidence type="ECO:0000259" key="2">
    <source>
        <dbReference type="Pfam" id="PF16220"/>
    </source>
</evidence>
<dbReference type="InterPro" id="IPR032623">
    <property type="entry name" value="FecR_N"/>
</dbReference>
<sequence>MPDQAGPSTLFAPLGGVARKLPRPVVLQAAQWMARLQCDDTVAARQACDRWRAADPDHECAWQRMNALARDLATTRAYTDPRIASTALDQAAARDSRRNAIKLALLAGGLATVGWRAAGTAAAPWLAAHRTGTGERLALTLADGTRVVLNTRSAIDVDMTETVRQIWLRQGEILVTTARDEHRPLLVRTASGSLRPIGTQFTARQFDDDAGSVRVAVLEGAVQVVPSASPGIGAMVHAGESLCFDARHIQPARALAAPAAEAAWDRGMMVASRMPLARFAAELQRYRAGLVRCEPAAARLAVTGAFPVDDTDAALRMLEEVLPVRVVYRTRYWASIQAA</sequence>
<dbReference type="Gene3D" id="2.60.120.1440">
    <property type="match status" value="1"/>
</dbReference>
<dbReference type="Pfam" id="PF04773">
    <property type="entry name" value="FecR"/>
    <property type="match status" value="1"/>
</dbReference>
<dbReference type="InterPro" id="IPR012373">
    <property type="entry name" value="Ferrdict_sens_TM"/>
</dbReference>
<dbReference type="Pfam" id="PF16220">
    <property type="entry name" value="DUF4880"/>
    <property type="match status" value="1"/>
</dbReference>
<dbReference type="PIRSF" id="PIRSF018266">
    <property type="entry name" value="FecR"/>
    <property type="match status" value="1"/>
</dbReference>